<evidence type="ECO:0000313" key="2">
    <source>
        <dbReference type="Proteomes" id="UP000323242"/>
    </source>
</evidence>
<proteinExistence type="predicted"/>
<protein>
    <submittedName>
        <fullName evidence="1">Uncharacterized protein</fullName>
    </submittedName>
</protein>
<dbReference type="Proteomes" id="UP000323242">
    <property type="component" value="Unassembled WGS sequence"/>
</dbReference>
<keyword evidence="2" id="KW-1185">Reference proteome</keyword>
<dbReference type="RefSeq" id="WP_032762888.1">
    <property type="nucleotide sequence ID" value="NZ_BMRY01000008.1"/>
</dbReference>
<name>A0A5D4JI64_9ACTN</name>
<sequence>MIEMLVIAALVGLAAGAAIAIATLTLGFLVDWFRERAAQVKNDPDKVAVTVAEAIDSGEVSFIQGIFDTEDGKFSDVRRIKAENADGDVHRAHARHKVAIWE</sequence>
<accession>A0A5D4JI64</accession>
<dbReference type="GeneID" id="91292475"/>
<evidence type="ECO:0000313" key="1">
    <source>
        <dbReference type="EMBL" id="TYR64564.1"/>
    </source>
</evidence>
<organism evidence="1 2">
    <name type="scientific">Streptomyces parvus</name>
    <dbReference type="NCBI Taxonomy" id="66428"/>
    <lineage>
        <taxon>Bacteria</taxon>
        <taxon>Bacillati</taxon>
        <taxon>Actinomycetota</taxon>
        <taxon>Actinomycetes</taxon>
        <taxon>Kitasatosporales</taxon>
        <taxon>Streptomycetaceae</taxon>
        <taxon>Streptomyces</taxon>
    </lineage>
</organism>
<comment type="caution">
    <text evidence="1">The sequence shown here is derived from an EMBL/GenBank/DDBJ whole genome shotgun (WGS) entry which is preliminary data.</text>
</comment>
<reference evidence="1 2" key="1">
    <citation type="submission" date="2019-08" db="EMBL/GenBank/DDBJ databases">
        <title>Draft genome for granaticin producer strain Streptomyces parvus C05.</title>
        <authorList>
            <person name="Gonzalez-Pimentel J.L."/>
        </authorList>
    </citation>
    <scope>NUCLEOTIDE SEQUENCE [LARGE SCALE GENOMIC DNA]</scope>
    <source>
        <strain evidence="1 2">C05</strain>
    </source>
</reference>
<dbReference type="EMBL" id="VSZQ01000044">
    <property type="protein sequence ID" value="TYR64564.1"/>
    <property type="molecule type" value="Genomic_DNA"/>
</dbReference>
<gene>
    <name evidence="1" type="ORF">FY004_10765</name>
</gene>
<dbReference type="AlphaFoldDB" id="A0A5D4JI64"/>